<organism evidence="1 2">
    <name type="scientific">Thalassiosira oceanica</name>
    <name type="common">Marine diatom</name>
    <dbReference type="NCBI Taxonomy" id="159749"/>
    <lineage>
        <taxon>Eukaryota</taxon>
        <taxon>Sar</taxon>
        <taxon>Stramenopiles</taxon>
        <taxon>Ochrophyta</taxon>
        <taxon>Bacillariophyta</taxon>
        <taxon>Coscinodiscophyceae</taxon>
        <taxon>Thalassiosirophycidae</taxon>
        <taxon>Thalassiosirales</taxon>
        <taxon>Thalassiosiraceae</taxon>
        <taxon>Thalassiosira</taxon>
    </lineage>
</organism>
<comment type="caution">
    <text evidence="1">The sequence shown here is derived from an EMBL/GenBank/DDBJ whole genome shotgun (WGS) entry which is preliminary data.</text>
</comment>
<sequence>MDPLLAYTLAPKHLSAFYIPRGSGKTTWEPTSSSTSTTAPSFCAEILWVEQPCTPQIQQVYCAMDPLLAYTLAPMHLSAFYIPRGSGKTTWEPTSSSTSTTAPCFCAEISWVKRGPSPQIQQVYGAMDPLLAYTLAPNASSTIASRATDRPTESLNHVAAVSTEDIIANRAAPPPGPSPPPGGGAVRIRDIQFPAMSAACKTDMFEVDGGHGPTQWTRRRVEGTRPSRIVPVVAPNIARGSEKVTQKKVHQRKGPKLADFALEYVAQGGSGEKVLHEDLLGPMPQLVDTVESRTGGQARLRTVRVSAHLGILG</sequence>
<name>K0S0M0_THAOC</name>
<evidence type="ECO:0000313" key="2">
    <source>
        <dbReference type="Proteomes" id="UP000266841"/>
    </source>
</evidence>
<dbReference type="Proteomes" id="UP000266841">
    <property type="component" value="Unassembled WGS sequence"/>
</dbReference>
<feature type="non-terminal residue" evidence="1">
    <location>
        <position position="313"/>
    </location>
</feature>
<evidence type="ECO:0000313" key="1">
    <source>
        <dbReference type="EMBL" id="EJK52447.1"/>
    </source>
</evidence>
<reference evidence="1 2" key="1">
    <citation type="journal article" date="2012" name="Genome Biol.">
        <title>Genome and low-iron response of an oceanic diatom adapted to chronic iron limitation.</title>
        <authorList>
            <person name="Lommer M."/>
            <person name="Specht M."/>
            <person name="Roy A.S."/>
            <person name="Kraemer L."/>
            <person name="Andreson R."/>
            <person name="Gutowska M.A."/>
            <person name="Wolf J."/>
            <person name="Bergner S.V."/>
            <person name="Schilhabel M.B."/>
            <person name="Klostermeier U.C."/>
            <person name="Beiko R.G."/>
            <person name="Rosenstiel P."/>
            <person name="Hippler M."/>
            <person name="Laroche J."/>
        </authorList>
    </citation>
    <scope>NUCLEOTIDE SEQUENCE [LARGE SCALE GENOMIC DNA]</scope>
    <source>
        <strain evidence="1 2">CCMP1005</strain>
    </source>
</reference>
<gene>
    <name evidence="1" type="ORF">THAOC_28273</name>
</gene>
<dbReference type="EMBL" id="AGNL01039835">
    <property type="protein sequence ID" value="EJK52447.1"/>
    <property type="molecule type" value="Genomic_DNA"/>
</dbReference>
<proteinExistence type="predicted"/>
<dbReference type="AlphaFoldDB" id="K0S0M0"/>
<accession>K0S0M0</accession>
<keyword evidence="2" id="KW-1185">Reference proteome</keyword>
<protein>
    <submittedName>
        <fullName evidence="1">Uncharacterized protein</fullName>
    </submittedName>
</protein>